<dbReference type="PANTHER" id="PTHR42734">
    <property type="entry name" value="METAL TRANSPORT SYSTEM ATP-BINDING PROTEIN TM_0124-RELATED"/>
    <property type="match status" value="1"/>
</dbReference>
<name>A0A1T5HKJ4_9BACT</name>
<dbReference type="InterPro" id="IPR003439">
    <property type="entry name" value="ABC_transporter-like_ATP-bd"/>
</dbReference>
<dbReference type="Pfam" id="PF00005">
    <property type="entry name" value="ABC_tran"/>
    <property type="match status" value="1"/>
</dbReference>
<proteinExistence type="inferred from homology"/>
<dbReference type="EMBL" id="FUYV01000014">
    <property type="protein sequence ID" value="SKC21204.1"/>
    <property type="molecule type" value="Genomic_DNA"/>
</dbReference>
<dbReference type="SMART" id="SM00382">
    <property type="entry name" value="AAA"/>
    <property type="match status" value="1"/>
</dbReference>
<dbReference type="GO" id="GO:0016887">
    <property type="term" value="F:ATP hydrolysis activity"/>
    <property type="evidence" value="ECO:0007669"/>
    <property type="project" value="InterPro"/>
</dbReference>
<reference evidence="6 7" key="1">
    <citation type="submission" date="2017-02" db="EMBL/GenBank/DDBJ databases">
        <authorList>
            <person name="Peterson S.W."/>
        </authorList>
    </citation>
    <scope>NUCLEOTIDE SEQUENCE [LARGE SCALE GENOMIC DNA]</scope>
    <source>
        <strain evidence="6 7">DSM 24412</strain>
    </source>
</reference>
<dbReference type="AlphaFoldDB" id="A0A1T5HKJ4"/>
<sequence>MTISFQNIKFAYGNQDVLHGVSGDLKSGRFYAIVGPNGCGKSTLIKCLDNILHPHTGTIELDGVSIKKIRKKELAKKVAYVAQTSKIIFPLDVFSTVLLGRRPHVGWLPGEKDRKLVNRIIDELGLSDLIMRNIDEISGGELQRVQIARALAQEPSVLLLDEPTSSLDLKYQIEVMQLLKQVSENKKITIVTVIHDLNLATRYANRFILMKKGRIIAHGGKEVINEENIKTLYETEVQKISHGTQTYILPV</sequence>
<dbReference type="OrthoDB" id="9806726at2"/>
<protein>
    <submittedName>
        <fullName evidence="6">Iron complex transport system ATP-binding protein</fullName>
    </submittedName>
</protein>
<dbReference type="InterPro" id="IPR027417">
    <property type="entry name" value="P-loop_NTPase"/>
</dbReference>
<dbReference type="STRING" id="889453.SAMN03080601_02384"/>
<keyword evidence="2" id="KW-0813">Transport</keyword>
<evidence type="ECO:0000256" key="3">
    <source>
        <dbReference type="ARBA" id="ARBA00022741"/>
    </source>
</evidence>
<dbReference type="GO" id="GO:0005524">
    <property type="term" value="F:ATP binding"/>
    <property type="evidence" value="ECO:0007669"/>
    <property type="project" value="UniProtKB-KW"/>
</dbReference>
<evidence type="ECO:0000256" key="2">
    <source>
        <dbReference type="ARBA" id="ARBA00022448"/>
    </source>
</evidence>
<dbReference type="PANTHER" id="PTHR42734:SF6">
    <property type="entry name" value="MOLYBDATE IMPORT ATP-BINDING PROTEIN MOLC"/>
    <property type="match status" value="1"/>
</dbReference>
<keyword evidence="7" id="KW-1185">Reference proteome</keyword>
<dbReference type="RefSeq" id="WP_079558098.1">
    <property type="nucleotide sequence ID" value="NZ_CP021904.1"/>
</dbReference>
<dbReference type="Gene3D" id="3.40.50.300">
    <property type="entry name" value="P-loop containing nucleotide triphosphate hydrolases"/>
    <property type="match status" value="1"/>
</dbReference>
<accession>A0A1T5HKJ4</accession>
<dbReference type="FunFam" id="3.40.50.300:FF:000134">
    <property type="entry name" value="Iron-enterobactin ABC transporter ATP-binding protein"/>
    <property type="match status" value="1"/>
</dbReference>
<feature type="domain" description="ABC transporter" evidence="5">
    <location>
        <begin position="3"/>
        <end position="237"/>
    </location>
</feature>
<gene>
    <name evidence="6" type="ORF">SAMN03080601_02384</name>
</gene>
<dbReference type="KEGG" id="asx:CDL62_00750"/>
<evidence type="ECO:0000259" key="5">
    <source>
        <dbReference type="PROSITE" id="PS50893"/>
    </source>
</evidence>
<dbReference type="CDD" id="cd03214">
    <property type="entry name" value="ABC_Iron-Siderophores_B12_Hemin"/>
    <property type="match status" value="1"/>
</dbReference>
<dbReference type="InterPro" id="IPR017871">
    <property type="entry name" value="ABC_transporter-like_CS"/>
</dbReference>
<dbReference type="PROSITE" id="PS50893">
    <property type="entry name" value="ABC_TRANSPORTER_2"/>
    <property type="match status" value="1"/>
</dbReference>
<comment type="similarity">
    <text evidence="1">Belongs to the ABC transporter superfamily.</text>
</comment>
<evidence type="ECO:0000313" key="6">
    <source>
        <dbReference type="EMBL" id="SKC21204.1"/>
    </source>
</evidence>
<dbReference type="Proteomes" id="UP000191055">
    <property type="component" value="Unassembled WGS sequence"/>
</dbReference>
<keyword evidence="4 6" id="KW-0067">ATP-binding</keyword>
<evidence type="ECO:0000256" key="1">
    <source>
        <dbReference type="ARBA" id="ARBA00005417"/>
    </source>
</evidence>
<dbReference type="PROSITE" id="PS00211">
    <property type="entry name" value="ABC_TRANSPORTER_1"/>
    <property type="match status" value="1"/>
</dbReference>
<organism evidence="6 7">
    <name type="scientific">Alkalitalea saponilacus</name>
    <dbReference type="NCBI Taxonomy" id="889453"/>
    <lineage>
        <taxon>Bacteria</taxon>
        <taxon>Pseudomonadati</taxon>
        <taxon>Bacteroidota</taxon>
        <taxon>Bacteroidia</taxon>
        <taxon>Marinilabiliales</taxon>
        <taxon>Marinilabiliaceae</taxon>
        <taxon>Alkalitalea</taxon>
    </lineage>
</organism>
<keyword evidence="3" id="KW-0547">Nucleotide-binding</keyword>
<dbReference type="SUPFAM" id="SSF52540">
    <property type="entry name" value="P-loop containing nucleoside triphosphate hydrolases"/>
    <property type="match status" value="1"/>
</dbReference>
<evidence type="ECO:0000313" key="7">
    <source>
        <dbReference type="Proteomes" id="UP000191055"/>
    </source>
</evidence>
<evidence type="ECO:0000256" key="4">
    <source>
        <dbReference type="ARBA" id="ARBA00022840"/>
    </source>
</evidence>
<dbReference type="InterPro" id="IPR050153">
    <property type="entry name" value="Metal_Ion_Import_ABC"/>
</dbReference>
<dbReference type="InterPro" id="IPR003593">
    <property type="entry name" value="AAA+_ATPase"/>
</dbReference>